<proteinExistence type="predicted"/>
<name>A0AA43Q4Z3_9GAMM</name>
<dbReference type="SMART" id="SM00471">
    <property type="entry name" value="HDc"/>
    <property type="match status" value="1"/>
</dbReference>
<dbReference type="PANTHER" id="PTHR45228">
    <property type="entry name" value="CYCLIC DI-GMP PHOSPHODIESTERASE TM_0186-RELATED"/>
    <property type="match status" value="1"/>
</dbReference>
<dbReference type="Proteomes" id="UP001160519">
    <property type="component" value="Unassembled WGS sequence"/>
</dbReference>
<dbReference type="SUPFAM" id="SSF109604">
    <property type="entry name" value="HD-domain/PDEase-like"/>
    <property type="match status" value="1"/>
</dbReference>
<dbReference type="InterPro" id="IPR037522">
    <property type="entry name" value="HD_GYP_dom"/>
</dbReference>
<evidence type="ECO:0000256" key="1">
    <source>
        <dbReference type="PROSITE-ProRule" id="PRU00169"/>
    </source>
</evidence>
<dbReference type="CDD" id="cd17569">
    <property type="entry name" value="REC_HupR-like"/>
    <property type="match status" value="1"/>
</dbReference>
<feature type="domain" description="HD-GYP" evidence="3">
    <location>
        <begin position="133"/>
        <end position="328"/>
    </location>
</feature>
<dbReference type="SUPFAM" id="SSF52172">
    <property type="entry name" value="CheY-like"/>
    <property type="match status" value="1"/>
</dbReference>
<dbReference type="SMART" id="SM00448">
    <property type="entry name" value="REC"/>
    <property type="match status" value="1"/>
</dbReference>
<dbReference type="InterPro" id="IPR003607">
    <property type="entry name" value="HD/PDEase_dom"/>
</dbReference>
<dbReference type="GO" id="GO:0000160">
    <property type="term" value="P:phosphorelay signal transduction system"/>
    <property type="evidence" value="ECO:0007669"/>
    <property type="project" value="InterPro"/>
</dbReference>
<keyword evidence="1" id="KW-0597">Phosphoprotein</keyword>
<dbReference type="Pfam" id="PF13487">
    <property type="entry name" value="HD_5"/>
    <property type="match status" value="1"/>
</dbReference>
<gene>
    <name evidence="4" type="ORF">PSU93_06710</name>
</gene>
<dbReference type="Gene3D" id="1.10.3210.10">
    <property type="entry name" value="Hypothetical protein af1432"/>
    <property type="match status" value="1"/>
</dbReference>
<organism evidence="4 5">
    <name type="scientific">Candidatus Methylobacter titanis</name>
    <dbReference type="NCBI Taxonomy" id="3053457"/>
    <lineage>
        <taxon>Bacteria</taxon>
        <taxon>Pseudomonadati</taxon>
        <taxon>Pseudomonadota</taxon>
        <taxon>Gammaproteobacteria</taxon>
        <taxon>Methylococcales</taxon>
        <taxon>Methylococcaceae</taxon>
        <taxon>Methylobacter</taxon>
    </lineage>
</organism>
<dbReference type="PROSITE" id="PS51832">
    <property type="entry name" value="HD_GYP"/>
    <property type="match status" value="1"/>
</dbReference>
<dbReference type="Pfam" id="PF00072">
    <property type="entry name" value="Response_reg"/>
    <property type="match status" value="1"/>
</dbReference>
<protein>
    <submittedName>
        <fullName evidence="4">Response regulator</fullName>
    </submittedName>
</protein>
<evidence type="ECO:0000259" key="2">
    <source>
        <dbReference type="PROSITE" id="PS50110"/>
    </source>
</evidence>
<evidence type="ECO:0000313" key="4">
    <source>
        <dbReference type="EMBL" id="MDI1230820.1"/>
    </source>
</evidence>
<dbReference type="InterPro" id="IPR052020">
    <property type="entry name" value="Cyclic_di-GMP/3'3'-cGAMP_PDE"/>
</dbReference>
<dbReference type="InterPro" id="IPR011006">
    <property type="entry name" value="CheY-like_superfamily"/>
</dbReference>
<dbReference type="CDD" id="cd00077">
    <property type="entry name" value="HDc"/>
    <property type="match status" value="1"/>
</dbReference>
<keyword evidence="5" id="KW-1185">Reference proteome</keyword>
<feature type="modified residue" description="4-aspartylphosphate" evidence="1">
    <location>
        <position position="51"/>
    </location>
</feature>
<sequence length="330" mass="36514">MHTLLLVDDDPDVLATLTRSFRKGYKTLSASGGAEGIAFLNEHPVDLIICDQRMPNISGDQVLSHALHARPEAIRILLTGYADVESLLTCVNEAHIYKYVTKPWDPAELNLTVVRALESLVLKRDLDTARDQLETAYKDAVVMLCLAAEGKDQDTASHLYRVQHYTEALAIAMGVDAAEAAHMGFMSMLHDIGKLATPDAILKKPDKLTAEEWDIMREHPLAGVRILGNNPFYECAREISAGHHENYDGSGYPHGLCGDDIPMSARIVKLTDVFDALTTNRPYKTPWTMETAITHIEAHASIMFDPAMVEALKKLFADGTLLRIMTADYV</sequence>
<dbReference type="EMBL" id="JAQSDF010000015">
    <property type="protein sequence ID" value="MDI1230820.1"/>
    <property type="molecule type" value="Genomic_DNA"/>
</dbReference>
<dbReference type="GO" id="GO:0008081">
    <property type="term" value="F:phosphoric diester hydrolase activity"/>
    <property type="evidence" value="ECO:0007669"/>
    <property type="project" value="UniProtKB-ARBA"/>
</dbReference>
<feature type="domain" description="Response regulatory" evidence="2">
    <location>
        <begin position="3"/>
        <end position="117"/>
    </location>
</feature>
<evidence type="ECO:0000259" key="3">
    <source>
        <dbReference type="PROSITE" id="PS51832"/>
    </source>
</evidence>
<accession>A0AA43Q4Z3</accession>
<reference evidence="4" key="1">
    <citation type="submission" date="2023-01" db="EMBL/GenBank/DDBJ databases">
        <title>Biogeochemical cycle of methane in antarctic sediments.</title>
        <authorList>
            <person name="Roldan D.M."/>
            <person name="Menes R.J."/>
        </authorList>
    </citation>
    <scope>NUCLEOTIDE SEQUENCE [LARGE SCALE GENOMIC DNA]</scope>
    <source>
        <strain evidence="4">K-2018 MAG008</strain>
    </source>
</reference>
<dbReference type="AlphaFoldDB" id="A0AA43Q4Z3"/>
<evidence type="ECO:0000313" key="5">
    <source>
        <dbReference type="Proteomes" id="UP001160519"/>
    </source>
</evidence>
<comment type="caution">
    <text evidence="4">The sequence shown here is derived from an EMBL/GenBank/DDBJ whole genome shotgun (WGS) entry which is preliminary data.</text>
</comment>
<dbReference type="PANTHER" id="PTHR45228:SF1">
    <property type="entry name" value="CYCLIC DI-GMP PHOSPHODIESTERASE TM_0186"/>
    <property type="match status" value="1"/>
</dbReference>
<dbReference type="Gene3D" id="3.40.50.2300">
    <property type="match status" value="1"/>
</dbReference>
<dbReference type="InterPro" id="IPR001789">
    <property type="entry name" value="Sig_transdc_resp-reg_receiver"/>
</dbReference>
<dbReference type="PROSITE" id="PS50110">
    <property type="entry name" value="RESPONSE_REGULATORY"/>
    <property type="match status" value="1"/>
</dbReference>